<feature type="region of interest" description="Disordered" evidence="1">
    <location>
        <begin position="59"/>
        <end position="95"/>
    </location>
</feature>
<reference evidence="2 3" key="1">
    <citation type="submission" date="2020-02" db="EMBL/GenBank/DDBJ databases">
        <authorList>
            <person name="Ma Q."/>
            <person name="Huang Y."/>
            <person name="Song X."/>
            <person name="Pei D."/>
        </authorList>
    </citation>
    <scope>NUCLEOTIDE SEQUENCE [LARGE SCALE GENOMIC DNA]</scope>
    <source>
        <strain evidence="2">Sxm20200214</strain>
        <tissue evidence="2">Leaf</tissue>
    </source>
</reference>
<protein>
    <submittedName>
        <fullName evidence="2">Uncharacterized protein</fullName>
    </submittedName>
</protein>
<evidence type="ECO:0000256" key="1">
    <source>
        <dbReference type="SAM" id="MobiDB-lite"/>
    </source>
</evidence>
<feature type="compositionally biased region" description="Polar residues" evidence="1">
    <location>
        <begin position="67"/>
        <end position="85"/>
    </location>
</feature>
<comment type="caution">
    <text evidence="2">The sequence shown here is derived from an EMBL/GenBank/DDBJ whole genome shotgun (WGS) entry which is preliminary data.</text>
</comment>
<name>A0A8X8BA73_BRACI</name>
<evidence type="ECO:0000313" key="3">
    <source>
        <dbReference type="Proteomes" id="UP000886595"/>
    </source>
</evidence>
<accession>A0A8X8BA73</accession>
<gene>
    <name evidence="2" type="ORF">Bca52824_009766</name>
</gene>
<proteinExistence type="predicted"/>
<evidence type="ECO:0000313" key="2">
    <source>
        <dbReference type="EMBL" id="KAG2327038.1"/>
    </source>
</evidence>
<dbReference type="AlphaFoldDB" id="A0A8X8BA73"/>
<organism evidence="2 3">
    <name type="scientific">Brassica carinata</name>
    <name type="common">Ethiopian mustard</name>
    <name type="synonym">Abyssinian cabbage</name>
    <dbReference type="NCBI Taxonomy" id="52824"/>
    <lineage>
        <taxon>Eukaryota</taxon>
        <taxon>Viridiplantae</taxon>
        <taxon>Streptophyta</taxon>
        <taxon>Embryophyta</taxon>
        <taxon>Tracheophyta</taxon>
        <taxon>Spermatophyta</taxon>
        <taxon>Magnoliopsida</taxon>
        <taxon>eudicotyledons</taxon>
        <taxon>Gunneridae</taxon>
        <taxon>Pentapetalae</taxon>
        <taxon>rosids</taxon>
        <taxon>malvids</taxon>
        <taxon>Brassicales</taxon>
        <taxon>Brassicaceae</taxon>
        <taxon>Brassiceae</taxon>
        <taxon>Brassica</taxon>
    </lineage>
</organism>
<dbReference type="EMBL" id="JAAMPC010000002">
    <property type="protein sequence ID" value="KAG2327038.1"/>
    <property type="molecule type" value="Genomic_DNA"/>
</dbReference>
<dbReference type="Proteomes" id="UP000886595">
    <property type="component" value="Unassembled WGS sequence"/>
</dbReference>
<sequence>MNDSCSFITVEAERNPESLRKDDDVRNSTFLVEGEEASLGSWLALYLQFVSYACLKDDDDDSRQEQDVNQEAPTSDVPKQTPSNLHKSRGLSCFE</sequence>
<keyword evidence="3" id="KW-1185">Reference proteome</keyword>